<keyword evidence="4 5" id="KW-0413">Isomerase</keyword>
<dbReference type="SUPFAM" id="SSF50891">
    <property type="entry name" value="Cyclophilin-like"/>
    <property type="match status" value="1"/>
</dbReference>
<evidence type="ECO:0000313" key="8">
    <source>
        <dbReference type="Proteomes" id="UP001522868"/>
    </source>
</evidence>
<keyword evidence="8" id="KW-1185">Reference proteome</keyword>
<dbReference type="InterPro" id="IPR002130">
    <property type="entry name" value="Cyclophilin-type_PPIase_dom"/>
</dbReference>
<dbReference type="GO" id="GO:0003755">
    <property type="term" value="F:peptidyl-prolyl cis-trans isomerase activity"/>
    <property type="evidence" value="ECO:0007669"/>
    <property type="project" value="UniProtKB-EC"/>
</dbReference>
<comment type="caution">
    <text evidence="7">The sequence shown here is derived from an EMBL/GenBank/DDBJ whole genome shotgun (WGS) entry which is preliminary data.</text>
</comment>
<dbReference type="InterPro" id="IPR024936">
    <property type="entry name" value="Cyclophilin-type_PPIase"/>
</dbReference>
<reference evidence="7 8" key="1">
    <citation type="submission" date="2022-04" db="EMBL/GenBank/DDBJ databases">
        <title>Streptomyces sp. nov. LCR6-01 isolated from Lichen of Dirinaria sp.</title>
        <authorList>
            <person name="Kanchanasin P."/>
            <person name="Tanasupawat S."/>
            <person name="Phongsopitanun W."/>
        </authorList>
    </citation>
    <scope>NUCLEOTIDE SEQUENCE [LARGE SCALE GENOMIC DNA]</scope>
    <source>
        <strain evidence="7 8">LCR6-01</strain>
    </source>
</reference>
<dbReference type="RefSeq" id="WP_248633687.1">
    <property type="nucleotide sequence ID" value="NZ_JALPTH010000009.1"/>
</dbReference>
<dbReference type="PRINTS" id="PR00153">
    <property type="entry name" value="CSAPPISMRASE"/>
</dbReference>
<comment type="catalytic activity">
    <reaction evidence="5">
        <text>[protein]-peptidylproline (omega=180) = [protein]-peptidylproline (omega=0)</text>
        <dbReference type="Rhea" id="RHEA:16237"/>
        <dbReference type="Rhea" id="RHEA-COMP:10747"/>
        <dbReference type="Rhea" id="RHEA-COMP:10748"/>
        <dbReference type="ChEBI" id="CHEBI:83833"/>
        <dbReference type="ChEBI" id="CHEBI:83834"/>
        <dbReference type="EC" id="5.2.1.8"/>
    </reaction>
</comment>
<protein>
    <recommendedName>
        <fullName evidence="5">Peptidyl-prolyl cis-trans isomerase</fullName>
        <shortName evidence="5">PPIase</shortName>
        <ecNumber evidence="5">5.2.1.8</ecNumber>
    </recommendedName>
</protein>
<evidence type="ECO:0000256" key="4">
    <source>
        <dbReference type="ARBA" id="ARBA00023235"/>
    </source>
</evidence>
<evidence type="ECO:0000259" key="6">
    <source>
        <dbReference type="PROSITE" id="PS50072"/>
    </source>
</evidence>
<evidence type="ECO:0000256" key="3">
    <source>
        <dbReference type="ARBA" id="ARBA00023110"/>
    </source>
</evidence>
<dbReference type="Pfam" id="PF00160">
    <property type="entry name" value="Pro_isomerase"/>
    <property type="match status" value="1"/>
</dbReference>
<dbReference type="EC" id="5.2.1.8" evidence="5"/>
<evidence type="ECO:0000256" key="5">
    <source>
        <dbReference type="RuleBase" id="RU363019"/>
    </source>
</evidence>
<accession>A0ABT0I9V0</accession>
<sequence>MTDVRLSTTMGDIVLSLDEAKAPKSVANFLTYLNSGHYAGTVFHRVISGFMIQGGGIDTNMRQKPAPHRVENEARNGLKNLKYTVAMARTSDPHSASSQFFINTVDNAFLDYPGQDGWGYAVFGQVIEGHDVVDRIAKVPTGAQDVPREQIVITAAEVVPAA</sequence>
<name>A0ABT0I9V0_9ACTN</name>
<dbReference type="PANTHER" id="PTHR43246">
    <property type="entry name" value="PEPTIDYL-PROLYL CIS-TRANS ISOMERASE CYP38, CHLOROPLASTIC"/>
    <property type="match status" value="1"/>
</dbReference>
<proteinExistence type="inferred from homology"/>
<dbReference type="InterPro" id="IPR029000">
    <property type="entry name" value="Cyclophilin-like_dom_sf"/>
</dbReference>
<dbReference type="PROSITE" id="PS50072">
    <property type="entry name" value="CSA_PPIASE_2"/>
    <property type="match status" value="1"/>
</dbReference>
<dbReference type="PIRSF" id="PIRSF001467">
    <property type="entry name" value="Peptidylpro_ismrse"/>
    <property type="match status" value="1"/>
</dbReference>
<feature type="domain" description="PPIase cyclophilin-type" evidence="6">
    <location>
        <begin position="7"/>
        <end position="158"/>
    </location>
</feature>
<comment type="function">
    <text evidence="1 5">PPIases accelerate the folding of proteins. It catalyzes the cis-trans isomerization of proline imidic peptide bonds in oligopeptides.</text>
</comment>
<evidence type="ECO:0000256" key="2">
    <source>
        <dbReference type="ARBA" id="ARBA00007365"/>
    </source>
</evidence>
<dbReference type="InterPro" id="IPR044665">
    <property type="entry name" value="E_coli_cyclophilin_A-like"/>
</dbReference>
<comment type="similarity">
    <text evidence="2 5">Belongs to the cyclophilin-type PPIase family.</text>
</comment>
<dbReference type="PROSITE" id="PS00170">
    <property type="entry name" value="CSA_PPIASE_1"/>
    <property type="match status" value="1"/>
</dbReference>
<keyword evidence="3 5" id="KW-0697">Rotamase</keyword>
<evidence type="ECO:0000256" key="1">
    <source>
        <dbReference type="ARBA" id="ARBA00002388"/>
    </source>
</evidence>
<evidence type="ECO:0000313" key="7">
    <source>
        <dbReference type="EMBL" id="MCK8678111.1"/>
    </source>
</evidence>
<gene>
    <name evidence="7" type="ORF">M1O15_12020</name>
</gene>
<dbReference type="Gene3D" id="2.40.100.10">
    <property type="entry name" value="Cyclophilin-like"/>
    <property type="match status" value="1"/>
</dbReference>
<organism evidence="7 8">
    <name type="scientific">Streptomyces lichenis</name>
    <dbReference type="NCBI Taxonomy" id="2306967"/>
    <lineage>
        <taxon>Bacteria</taxon>
        <taxon>Bacillati</taxon>
        <taxon>Actinomycetota</taxon>
        <taxon>Actinomycetes</taxon>
        <taxon>Kitasatosporales</taxon>
        <taxon>Streptomycetaceae</taxon>
        <taxon>Streptomyces</taxon>
    </lineage>
</organism>
<dbReference type="Proteomes" id="UP001522868">
    <property type="component" value="Unassembled WGS sequence"/>
</dbReference>
<dbReference type="InterPro" id="IPR020892">
    <property type="entry name" value="Cyclophilin-type_PPIase_CS"/>
</dbReference>
<dbReference type="EMBL" id="JALPTH010000009">
    <property type="protein sequence ID" value="MCK8678111.1"/>
    <property type="molecule type" value="Genomic_DNA"/>
</dbReference>